<evidence type="ECO:0000256" key="13">
    <source>
        <dbReference type="RuleBase" id="RU365064"/>
    </source>
</evidence>
<evidence type="ECO:0000256" key="4">
    <source>
        <dbReference type="ARBA" id="ARBA00022502"/>
    </source>
</evidence>
<dbReference type="GO" id="GO:0006506">
    <property type="term" value="P:GPI anchor biosynthetic process"/>
    <property type="evidence" value="ECO:0007669"/>
    <property type="project" value="UniProtKB-KW"/>
</dbReference>
<keyword evidence="17" id="KW-1185">Reference proteome</keyword>
<dbReference type="GO" id="GO:0005789">
    <property type="term" value="C:endoplasmic reticulum membrane"/>
    <property type="evidence" value="ECO:0007669"/>
    <property type="project" value="UniProtKB-SubCell"/>
</dbReference>
<evidence type="ECO:0000313" key="17">
    <source>
        <dbReference type="Proteomes" id="UP000828390"/>
    </source>
</evidence>
<sequence>MALALRLLLLVYGEWQDRTMAVKFTDIDYHVFSDAAKFVDQGMSPYQRATYRYTPLLAWMLQPNIYISSSFGKIVFILLDVFTGYLIYTVLKMRGVNDKTANICAAIWLLNPLPMTVSSRGNAESVMSCLVLLCLYFIYKGQVMWTAIVYAIAVHFKIYPVIYALPIYLWLGNSEGHLQVSGWKGMLIFGLPNKGRCKFVMTTATVLAALTWICYRLYGWEFIEHTYLYHITRRDIKHNFSPYFYELYLQTAFGDSTMIGIACFIPQVILLLTFSVIFYREPALVFLLNTFSFVTFNKVCTSQYFLWYLCLLPLILPMLTGITRLKAVAMVTLWFAGQGIWLLPAYLLEFEGMNTFLYIWAAGLAFFLINCYIMHTIMACYRPLTPPTLSKQSTTQSLNWTKWNTRDCDSKTETVQSIDSVKTVTRKTASTDSKSMKIMPKNRQVVDNIDSPGVKTRSRSKPRSVK</sequence>
<feature type="chain" id="PRO_5039722780" description="GPI alpha-1,4-mannosyltransferase I, catalytic subunit" evidence="15">
    <location>
        <begin position="22"/>
        <end position="466"/>
    </location>
</feature>
<dbReference type="EC" id="2.4.1.-" evidence="13"/>
<dbReference type="InterPro" id="IPR007704">
    <property type="entry name" value="PIG-M"/>
</dbReference>
<evidence type="ECO:0000256" key="5">
    <source>
        <dbReference type="ARBA" id="ARBA00022676"/>
    </source>
</evidence>
<keyword evidence="7 13" id="KW-0812">Transmembrane</keyword>
<gene>
    <name evidence="16" type="ORF">DPMN_175700</name>
</gene>
<keyword evidence="6 13" id="KW-0808">Transferase</keyword>
<feature type="transmembrane region" description="Helical" evidence="13">
    <location>
        <begin position="148"/>
        <end position="171"/>
    </location>
</feature>
<evidence type="ECO:0000256" key="9">
    <source>
        <dbReference type="ARBA" id="ARBA00022989"/>
    </source>
</evidence>
<comment type="pathway">
    <text evidence="2 13">Glycolipid biosynthesis; glycosylphosphatidylinositol-anchor biosynthesis.</text>
</comment>
<protein>
    <recommendedName>
        <fullName evidence="12 13">GPI alpha-1,4-mannosyltransferase I, catalytic subunit</fullName>
        <ecNumber evidence="13">2.4.1.-</ecNumber>
    </recommendedName>
    <alternativeName>
        <fullName evidence="13">GPI mannosyltransferase I</fullName>
    </alternativeName>
</protein>
<dbReference type="EMBL" id="JAIWYP010000009">
    <property type="protein sequence ID" value="KAH3774321.1"/>
    <property type="molecule type" value="Genomic_DNA"/>
</dbReference>
<evidence type="ECO:0000256" key="7">
    <source>
        <dbReference type="ARBA" id="ARBA00022692"/>
    </source>
</evidence>
<keyword evidence="10 13" id="KW-0472">Membrane</keyword>
<evidence type="ECO:0000256" key="11">
    <source>
        <dbReference type="ARBA" id="ARBA00093408"/>
    </source>
</evidence>
<evidence type="ECO:0000256" key="3">
    <source>
        <dbReference type="ARBA" id="ARBA00011071"/>
    </source>
</evidence>
<feature type="transmembrane region" description="Helical" evidence="13">
    <location>
        <begin position="327"/>
        <end position="347"/>
    </location>
</feature>
<accession>A0A9D4IGA2</accession>
<dbReference type="GO" id="GO:0051751">
    <property type="term" value="F:alpha-1,4-mannosyltransferase activity"/>
    <property type="evidence" value="ECO:0007669"/>
    <property type="project" value="InterPro"/>
</dbReference>
<feature type="signal peptide" evidence="15">
    <location>
        <begin position="1"/>
        <end position="21"/>
    </location>
</feature>
<dbReference type="Proteomes" id="UP000828390">
    <property type="component" value="Unassembled WGS sequence"/>
</dbReference>
<comment type="subcellular location">
    <subcellularLocation>
        <location evidence="1 13">Endoplasmic reticulum membrane</location>
        <topology evidence="1 13">Multi-pass membrane protein</topology>
    </subcellularLocation>
</comment>
<name>A0A9D4IGA2_DREPO</name>
<dbReference type="GO" id="GO:0004376">
    <property type="term" value="F:GPI mannosyltransferase activity"/>
    <property type="evidence" value="ECO:0007669"/>
    <property type="project" value="InterPro"/>
</dbReference>
<feature type="region of interest" description="Disordered" evidence="14">
    <location>
        <begin position="430"/>
        <end position="466"/>
    </location>
</feature>
<dbReference type="GO" id="GO:1990529">
    <property type="term" value="C:glycosylphosphatidylinositol-mannosyltransferase I complex"/>
    <property type="evidence" value="ECO:0007669"/>
    <property type="project" value="TreeGrafter"/>
</dbReference>
<dbReference type="PANTHER" id="PTHR12886:SF0">
    <property type="entry name" value="GPI MANNOSYLTRANSFERASE 1"/>
    <property type="match status" value="1"/>
</dbReference>
<evidence type="ECO:0000313" key="16">
    <source>
        <dbReference type="EMBL" id="KAH3774321.1"/>
    </source>
</evidence>
<proteinExistence type="inferred from homology"/>
<evidence type="ECO:0000256" key="2">
    <source>
        <dbReference type="ARBA" id="ARBA00004687"/>
    </source>
</evidence>
<keyword evidence="9 13" id="KW-1133">Transmembrane helix</keyword>
<dbReference type="PANTHER" id="PTHR12886">
    <property type="entry name" value="PIG-M MANNOSYLTRANSFERASE"/>
    <property type="match status" value="1"/>
</dbReference>
<evidence type="ECO:0000256" key="14">
    <source>
        <dbReference type="SAM" id="MobiDB-lite"/>
    </source>
</evidence>
<organism evidence="16 17">
    <name type="scientific">Dreissena polymorpha</name>
    <name type="common">Zebra mussel</name>
    <name type="synonym">Mytilus polymorpha</name>
    <dbReference type="NCBI Taxonomy" id="45954"/>
    <lineage>
        <taxon>Eukaryota</taxon>
        <taxon>Metazoa</taxon>
        <taxon>Spiralia</taxon>
        <taxon>Lophotrochozoa</taxon>
        <taxon>Mollusca</taxon>
        <taxon>Bivalvia</taxon>
        <taxon>Autobranchia</taxon>
        <taxon>Heteroconchia</taxon>
        <taxon>Euheterodonta</taxon>
        <taxon>Imparidentia</taxon>
        <taxon>Neoheterodontei</taxon>
        <taxon>Myida</taxon>
        <taxon>Dreissenoidea</taxon>
        <taxon>Dreissenidae</taxon>
        <taxon>Dreissena</taxon>
    </lineage>
</organism>
<comment type="caution">
    <text evidence="16">The sequence shown here is derived from an EMBL/GenBank/DDBJ whole genome shotgun (WGS) entry which is preliminary data.</text>
</comment>
<keyword evidence="15" id="KW-0732">Signal</keyword>
<reference evidence="16" key="1">
    <citation type="journal article" date="2019" name="bioRxiv">
        <title>The Genome of the Zebra Mussel, Dreissena polymorpha: A Resource for Invasive Species Research.</title>
        <authorList>
            <person name="McCartney M.A."/>
            <person name="Auch B."/>
            <person name="Kono T."/>
            <person name="Mallez S."/>
            <person name="Zhang Y."/>
            <person name="Obille A."/>
            <person name="Becker A."/>
            <person name="Abrahante J.E."/>
            <person name="Garbe J."/>
            <person name="Badalamenti J.P."/>
            <person name="Herman A."/>
            <person name="Mangelson H."/>
            <person name="Liachko I."/>
            <person name="Sullivan S."/>
            <person name="Sone E.D."/>
            <person name="Koren S."/>
            <person name="Silverstein K.A.T."/>
            <person name="Beckman K.B."/>
            <person name="Gohl D.M."/>
        </authorList>
    </citation>
    <scope>NUCLEOTIDE SEQUENCE</scope>
    <source>
        <strain evidence="16">Duluth1</strain>
        <tissue evidence="16">Whole animal</tissue>
    </source>
</reference>
<comment type="similarity">
    <text evidence="3 13">Belongs to the PIGM family.</text>
</comment>
<feature type="transmembrane region" description="Helical" evidence="13">
    <location>
        <begin position="304"/>
        <end position="320"/>
    </location>
</feature>
<comment type="function">
    <text evidence="11 13">Catalytic subunit of the glycosylphosphatidylinositol-mannosyltransferase I complex which catalyzes the transfer of the first mannose, via an alpha-1,4 bond from a dolichol-phosphate-mannose (Dol-P-Man) to the glucosaminyl acyl phosphatidylinositol (GlcN-(acyl)PI) intermediate to generate alpha-D-Man-(1-&gt;4)-alpha-D-GlcN-(1-&gt;6)-(1-radyl,2-acyl-sn-glycero-3-phospho)-2-acyl-inositol and participates in the sixth step of the glycosylphosphatidylinositol-anchor biosynthesis.</text>
</comment>
<evidence type="ECO:0000256" key="8">
    <source>
        <dbReference type="ARBA" id="ARBA00022824"/>
    </source>
</evidence>
<evidence type="ECO:0000256" key="15">
    <source>
        <dbReference type="SAM" id="SignalP"/>
    </source>
</evidence>
<evidence type="ECO:0000256" key="6">
    <source>
        <dbReference type="ARBA" id="ARBA00022679"/>
    </source>
</evidence>
<reference evidence="16" key="2">
    <citation type="submission" date="2020-11" db="EMBL/GenBank/DDBJ databases">
        <authorList>
            <person name="McCartney M.A."/>
            <person name="Auch B."/>
            <person name="Kono T."/>
            <person name="Mallez S."/>
            <person name="Becker A."/>
            <person name="Gohl D.M."/>
            <person name="Silverstein K.A.T."/>
            <person name="Koren S."/>
            <person name="Bechman K.B."/>
            <person name="Herman A."/>
            <person name="Abrahante J.E."/>
            <person name="Garbe J."/>
        </authorList>
    </citation>
    <scope>NUCLEOTIDE SEQUENCE</scope>
    <source>
        <strain evidence="16">Duluth1</strain>
        <tissue evidence="16">Whole animal</tissue>
    </source>
</reference>
<evidence type="ECO:0000256" key="10">
    <source>
        <dbReference type="ARBA" id="ARBA00023136"/>
    </source>
</evidence>
<evidence type="ECO:0000256" key="12">
    <source>
        <dbReference type="ARBA" id="ARBA00093608"/>
    </source>
</evidence>
<feature type="transmembrane region" description="Helical" evidence="13">
    <location>
        <begin position="359"/>
        <end position="381"/>
    </location>
</feature>
<keyword evidence="4 13" id="KW-0337">GPI-anchor biosynthesis</keyword>
<feature type="compositionally biased region" description="Basic residues" evidence="14">
    <location>
        <begin position="456"/>
        <end position="466"/>
    </location>
</feature>
<dbReference type="AlphaFoldDB" id="A0A9D4IGA2"/>
<feature type="transmembrane region" description="Helical" evidence="13">
    <location>
        <begin position="65"/>
        <end position="88"/>
    </location>
</feature>
<dbReference type="Pfam" id="PF05007">
    <property type="entry name" value="Mannosyl_trans"/>
    <property type="match status" value="1"/>
</dbReference>
<feature type="transmembrane region" description="Helical" evidence="13">
    <location>
        <begin position="258"/>
        <end position="279"/>
    </location>
</feature>
<keyword evidence="8 13" id="KW-0256">Endoplasmic reticulum</keyword>
<keyword evidence="5 13" id="KW-0328">Glycosyltransferase</keyword>
<comment type="caution">
    <text evidence="13">Lacks conserved residue(s) required for the propagation of feature annotation.</text>
</comment>
<evidence type="ECO:0000256" key="1">
    <source>
        <dbReference type="ARBA" id="ARBA00004477"/>
    </source>
</evidence>